<keyword evidence="2" id="KW-0479">Metal-binding</keyword>
<feature type="domain" description="HD/PDEase" evidence="8">
    <location>
        <begin position="36"/>
        <end position="167"/>
    </location>
</feature>
<dbReference type="PANTHER" id="PTHR35795:SF1">
    <property type="entry name" value="BIS(5'-NUCLEOSYL)-TETRAPHOSPHATASE, SYMMETRICAL"/>
    <property type="match status" value="1"/>
</dbReference>
<dbReference type="OrthoDB" id="3172589at2"/>
<dbReference type="GO" id="GO:0046872">
    <property type="term" value="F:metal ion binding"/>
    <property type="evidence" value="ECO:0007669"/>
    <property type="project" value="UniProtKB-KW"/>
</dbReference>
<keyword evidence="4 9" id="KW-0378">Hydrolase</keyword>
<feature type="region of interest" description="Disordered" evidence="7">
    <location>
        <begin position="1"/>
        <end position="20"/>
    </location>
</feature>
<dbReference type="AlphaFoldDB" id="A0A2K2UB76"/>
<gene>
    <name evidence="9" type="ORF">C2L71_08190</name>
</gene>
<evidence type="ECO:0000256" key="6">
    <source>
        <dbReference type="ARBA" id="ARBA00049417"/>
    </source>
</evidence>
<evidence type="ECO:0000256" key="2">
    <source>
        <dbReference type="ARBA" id="ARBA00022723"/>
    </source>
</evidence>
<keyword evidence="3" id="KW-0547">Nucleotide-binding</keyword>
<dbReference type="SUPFAM" id="SSF109604">
    <property type="entry name" value="HD-domain/PDEase-like"/>
    <property type="match status" value="1"/>
</dbReference>
<evidence type="ECO:0000313" key="10">
    <source>
        <dbReference type="Proteomes" id="UP000236197"/>
    </source>
</evidence>
<name>A0A2K2UB76_9ACTN</name>
<comment type="catalytic activity">
    <reaction evidence="6">
        <text>P(1),P(4)-bis(5'-adenosyl) tetraphosphate + H2O = 2 ADP + 2 H(+)</text>
        <dbReference type="Rhea" id="RHEA:24252"/>
        <dbReference type="ChEBI" id="CHEBI:15377"/>
        <dbReference type="ChEBI" id="CHEBI:15378"/>
        <dbReference type="ChEBI" id="CHEBI:58141"/>
        <dbReference type="ChEBI" id="CHEBI:456216"/>
        <dbReference type="EC" id="3.6.1.41"/>
    </reaction>
</comment>
<sequence>MDGKASQAEPVGGAPADDALSDTFLNAREEDLKKRLKSRRFEHVLGVSETAASLAKAYGTDVRKARLAGLLHDWDKDFDDAGIRARARELGVDAEIEPYVFDSMPRLLHGPTAAAALRKEFPCIPDDVLQAVARHTAAAIGMSDLDMIIYIADAIEPSRRFEGLERLRAAAGTVPLEELFMMTFNHILLTLVERRRRLHPATVEVWNHYVSRSREAAGGKGTA</sequence>
<dbReference type="GO" id="GO:0008803">
    <property type="term" value="F:bis(5'-nucleosyl)-tetraphosphatase (symmetrical) activity"/>
    <property type="evidence" value="ECO:0007669"/>
    <property type="project" value="UniProtKB-EC"/>
</dbReference>
<dbReference type="Gene3D" id="1.10.3210.10">
    <property type="entry name" value="Hypothetical protein af1432"/>
    <property type="match status" value="1"/>
</dbReference>
<comment type="caution">
    <text evidence="9">The sequence shown here is derived from an EMBL/GenBank/DDBJ whole genome shotgun (WGS) entry which is preliminary data.</text>
</comment>
<dbReference type="NCBIfam" id="TIGR00277">
    <property type="entry name" value="HDIG"/>
    <property type="match status" value="1"/>
</dbReference>
<dbReference type="InterPro" id="IPR006674">
    <property type="entry name" value="HD_domain"/>
</dbReference>
<evidence type="ECO:0000256" key="4">
    <source>
        <dbReference type="ARBA" id="ARBA00022801"/>
    </source>
</evidence>
<reference evidence="10" key="1">
    <citation type="submission" date="2018-01" db="EMBL/GenBank/DDBJ databases">
        <title>Rubneribacter badeniensis gen. nov., sp. nov., and Colonibacter rubneri, gen. nov., sp. nov., WGS of new members of the Eggerthellaceae.</title>
        <authorList>
            <person name="Danylec N."/>
            <person name="Stoll D.A."/>
            <person name="Doetsch A."/>
            <person name="Kulling S.E."/>
            <person name="Huch M."/>
        </authorList>
    </citation>
    <scope>NUCLEOTIDE SEQUENCE [LARGE SCALE GENOMIC DNA]</scope>
    <source>
        <strain evidence="10">ResAG-96</strain>
    </source>
</reference>
<dbReference type="CDD" id="cd00077">
    <property type="entry name" value="HDc"/>
    <property type="match status" value="1"/>
</dbReference>
<evidence type="ECO:0000256" key="5">
    <source>
        <dbReference type="ARBA" id="ARBA00023004"/>
    </source>
</evidence>
<evidence type="ECO:0000256" key="7">
    <source>
        <dbReference type="SAM" id="MobiDB-lite"/>
    </source>
</evidence>
<organism evidence="9 10">
    <name type="scientific">Enteroscipio rubneri</name>
    <dbReference type="NCBI Taxonomy" id="2070686"/>
    <lineage>
        <taxon>Bacteria</taxon>
        <taxon>Bacillati</taxon>
        <taxon>Actinomycetota</taxon>
        <taxon>Coriobacteriia</taxon>
        <taxon>Eggerthellales</taxon>
        <taxon>Eggerthellaceae</taxon>
        <taxon>Enteroscipio</taxon>
    </lineage>
</organism>
<dbReference type="InterPro" id="IPR003607">
    <property type="entry name" value="HD/PDEase_dom"/>
</dbReference>
<dbReference type="NCBIfam" id="TIGR00488">
    <property type="entry name" value="bis(5'-nucleosyl)-tetraphosphatase (symmetrical) YqeK"/>
    <property type="match status" value="1"/>
</dbReference>
<dbReference type="Proteomes" id="UP000236197">
    <property type="component" value="Unassembled WGS sequence"/>
</dbReference>
<dbReference type="InterPro" id="IPR051094">
    <property type="entry name" value="Diverse_Catalytic_Enzymes"/>
</dbReference>
<keyword evidence="10" id="KW-1185">Reference proteome</keyword>
<evidence type="ECO:0000259" key="8">
    <source>
        <dbReference type="SMART" id="SM00471"/>
    </source>
</evidence>
<dbReference type="InterPro" id="IPR006675">
    <property type="entry name" value="HDIG_dom"/>
</dbReference>
<keyword evidence="5" id="KW-0408">Iron</keyword>
<protein>
    <recommendedName>
        <fullName evidence="1">bis(5'-nucleosyl)-tetraphosphatase (symmetrical)</fullName>
        <ecNumber evidence="1">3.6.1.41</ecNumber>
    </recommendedName>
</protein>
<dbReference type="GO" id="GO:0000166">
    <property type="term" value="F:nucleotide binding"/>
    <property type="evidence" value="ECO:0007669"/>
    <property type="project" value="UniProtKB-KW"/>
</dbReference>
<dbReference type="SMART" id="SM00471">
    <property type="entry name" value="HDc"/>
    <property type="match status" value="1"/>
</dbReference>
<dbReference type="EC" id="3.6.1.41" evidence="1"/>
<evidence type="ECO:0000256" key="3">
    <source>
        <dbReference type="ARBA" id="ARBA00022741"/>
    </source>
</evidence>
<evidence type="ECO:0000313" key="9">
    <source>
        <dbReference type="EMBL" id="PNV67430.1"/>
    </source>
</evidence>
<dbReference type="InterPro" id="IPR005249">
    <property type="entry name" value="YqeK"/>
</dbReference>
<accession>A0A2K2UB76</accession>
<proteinExistence type="predicted"/>
<dbReference type="PANTHER" id="PTHR35795">
    <property type="entry name" value="SLR1885 PROTEIN"/>
    <property type="match status" value="1"/>
</dbReference>
<dbReference type="EMBL" id="PPEK01000009">
    <property type="protein sequence ID" value="PNV67430.1"/>
    <property type="molecule type" value="Genomic_DNA"/>
</dbReference>
<dbReference type="Pfam" id="PF01966">
    <property type="entry name" value="HD"/>
    <property type="match status" value="1"/>
</dbReference>
<evidence type="ECO:0000256" key="1">
    <source>
        <dbReference type="ARBA" id="ARBA00012506"/>
    </source>
</evidence>